<dbReference type="Gene3D" id="3.20.20.80">
    <property type="entry name" value="Glycosidases"/>
    <property type="match status" value="1"/>
</dbReference>
<comment type="similarity">
    <text evidence="6">Belongs to the glycosyl hydrolase 31 family.</text>
</comment>
<accession>A0A1R1PUU2</accession>
<dbReference type="PANTHER" id="PTHR22762:SF54">
    <property type="entry name" value="BCDNA.GH04962"/>
    <property type="match status" value="1"/>
</dbReference>
<evidence type="ECO:0000256" key="6">
    <source>
        <dbReference type="RuleBase" id="RU361185"/>
    </source>
</evidence>
<dbReference type="GO" id="GO:0005975">
    <property type="term" value="P:carbohydrate metabolic process"/>
    <property type="evidence" value="ECO:0007669"/>
    <property type="project" value="InterPro"/>
</dbReference>
<keyword evidence="2" id="KW-0732">Signal</keyword>
<gene>
    <name evidence="9" type="ORF">AX774_g1725</name>
</gene>
<evidence type="ECO:0000256" key="4">
    <source>
        <dbReference type="ARBA" id="ARBA00023180"/>
    </source>
</evidence>
<evidence type="ECO:0000256" key="2">
    <source>
        <dbReference type="ARBA" id="ARBA00022729"/>
    </source>
</evidence>
<dbReference type="PANTHER" id="PTHR22762">
    <property type="entry name" value="ALPHA-GLUCOSIDASE"/>
    <property type="match status" value="1"/>
</dbReference>
<sequence>MNEPSVFNGPEITMDKDVVHYGGIEHRDIHNIYGMMYHKATYDGLKAREGGRQRPFFFIASKTGFPITAPIWAHFPSASNFFDDNKMFMFGPALMVAPATTPGELSTIKLAFPDTQAYYDYLGDSHFSGHVLPSDIPAPLDQTLVYGVGGNIIASRQRKRRSSALMKNDPYTLTVFVSRTGSPSVGSLYIDDGNSYDYTKNQFIYTDFTFKNATIYASHSSKYYNSHSNSNSNSNSDSPQPFIDSQANVRYERIIVRGLRNTYFSTAMVYINDLFSHNTTVSCTKKRGGSCTIRDPQVFVSTTNWHAKLVF</sequence>
<dbReference type="InterPro" id="IPR013780">
    <property type="entry name" value="Glyco_hydro_b"/>
</dbReference>
<dbReference type="Proteomes" id="UP000188320">
    <property type="component" value="Unassembled WGS sequence"/>
</dbReference>
<protein>
    <submittedName>
        <fullName evidence="9">Neutral alpha-glucosidase AB</fullName>
    </submittedName>
</protein>
<evidence type="ECO:0000259" key="8">
    <source>
        <dbReference type="Pfam" id="PF21365"/>
    </source>
</evidence>
<keyword evidence="3 6" id="KW-0378">Hydrolase</keyword>
<keyword evidence="5 6" id="KW-0326">Glycosidase</keyword>
<proteinExistence type="inferred from homology"/>
<comment type="caution">
    <text evidence="9">The sequence shown here is derived from an EMBL/GenBank/DDBJ whole genome shotgun (WGS) entry which is preliminary data.</text>
</comment>
<dbReference type="Gene3D" id="2.60.40.1180">
    <property type="entry name" value="Golgi alpha-mannosidase II"/>
    <property type="match status" value="2"/>
</dbReference>
<keyword evidence="4" id="KW-0325">Glycoprotein</keyword>
<dbReference type="GO" id="GO:0090599">
    <property type="term" value="F:alpha-glucosidase activity"/>
    <property type="evidence" value="ECO:0007669"/>
    <property type="project" value="TreeGrafter"/>
</dbReference>
<dbReference type="InterPro" id="IPR000322">
    <property type="entry name" value="Glyco_hydro_31_TIM"/>
</dbReference>
<dbReference type="Pfam" id="PF21365">
    <property type="entry name" value="Glyco_hydro_31_3rd"/>
    <property type="match status" value="1"/>
</dbReference>
<dbReference type="GO" id="GO:0006491">
    <property type="term" value="P:N-glycan processing"/>
    <property type="evidence" value="ECO:0007669"/>
    <property type="project" value="TreeGrafter"/>
</dbReference>
<feature type="domain" description="Glycosyl hydrolase family 31 C-terminal" evidence="8">
    <location>
        <begin position="64"/>
        <end position="153"/>
    </location>
</feature>
<evidence type="ECO:0000256" key="3">
    <source>
        <dbReference type="ARBA" id="ARBA00022801"/>
    </source>
</evidence>
<evidence type="ECO:0000259" key="7">
    <source>
        <dbReference type="Pfam" id="PF01055"/>
    </source>
</evidence>
<reference evidence="10" key="1">
    <citation type="submission" date="2017-01" db="EMBL/GenBank/DDBJ databases">
        <authorList>
            <person name="Wang Y."/>
            <person name="White M."/>
            <person name="Kvist S."/>
            <person name="Moncalvo J.-M."/>
        </authorList>
    </citation>
    <scope>NUCLEOTIDE SEQUENCE [LARGE SCALE GENOMIC DNA]</scope>
    <source>
        <strain evidence="10">COL-18-3</strain>
    </source>
</reference>
<name>A0A1R1PUU2_ZANCU</name>
<dbReference type="SUPFAM" id="SSF51011">
    <property type="entry name" value="Glycosyl hydrolase domain"/>
    <property type="match status" value="1"/>
</dbReference>
<dbReference type="InterPro" id="IPR048395">
    <property type="entry name" value="Glyco_hydro_31_C"/>
</dbReference>
<keyword evidence="10" id="KW-1185">Reference proteome</keyword>
<comment type="pathway">
    <text evidence="1">Glycan metabolism.</text>
</comment>
<dbReference type="AlphaFoldDB" id="A0A1R1PUU2"/>
<evidence type="ECO:0000313" key="10">
    <source>
        <dbReference type="Proteomes" id="UP000188320"/>
    </source>
</evidence>
<evidence type="ECO:0000313" key="9">
    <source>
        <dbReference type="EMBL" id="OMH84744.1"/>
    </source>
</evidence>
<evidence type="ECO:0000256" key="5">
    <source>
        <dbReference type="ARBA" id="ARBA00023295"/>
    </source>
</evidence>
<feature type="domain" description="Glycoside hydrolase family 31 TIM barrel" evidence="7">
    <location>
        <begin position="1"/>
        <end position="59"/>
    </location>
</feature>
<organism evidence="9 10">
    <name type="scientific">Zancudomyces culisetae</name>
    <name type="common">Gut fungus</name>
    <name type="synonym">Smittium culisetae</name>
    <dbReference type="NCBI Taxonomy" id="1213189"/>
    <lineage>
        <taxon>Eukaryota</taxon>
        <taxon>Fungi</taxon>
        <taxon>Fungi incertae sedis</taxon>
        <taxon>Zoopagomycota</taxon>
        <taxon>Kickxellomycotina</taxon>
        <taxon>Harpellomycetes</taxon>
        <taxon>Harpellales</taxon>
        <taxon>Legeriomycetaceae</taxon>
        <taxon>Zancudomyces</taxon>
    </lineage>
</organism>
<dbReference type="EMBL" id="LSSK01000156">
    <property type="protein sequence ID" value="OMH84744.1"/>
    <property type="molecule type" value="Genomic_DNA"/>
</dbReference>
<evidence type="ECO:0000256" key="1">
    <source>
        <dbReference type="ARBA" id="ARBA00004881"/>
    </source>
</evidence>
<dbReference type="OrthoDB" id="5839090at2759"/>
<dbReference type="Pfam" id="PF01055">
    <property type="entry name" value="Glyco_hydro_31_2nd"/>
    <property type="match status" value="1"/>
</dbReference>